<feature type="compositionally biased region" description="Basic and acidic residues" evidence="1">
    <location>
        <begin position="29"/>
        <end position="63"/>
    </location>
</feature>
<feature type="compositionally biased region" description="Basic and acidic residues" evidence="1">
    <location>
        <begin position="101"/>
        <end position="121"/>
    </location>
</feature>
<feature type="region of interest" description="Disordered" evidence="1">
    <location>
        <begin position="570"/>
        <end position="594"/>
    </location>
</feature>
<sequence>MFKKFGYETTRATSDKSKDVAPSQTQKKKSQDLDKRIDASIKSIQDMHHQREHNAPRLGHDGTAEPSIEAPEPAIRHSEEAPAASKRNSRLRSRRSVGAADGERIKTVADGPSKRISDGAGRRRSIGMTKTTKTAVPSLEAWAHFEDERKKAAPAPTPSKGRRAAGNRRATAKTNQTRHAEDTNIVWRREPTRGRRKEMARSPFPRNRITTQRASRNRSRSRSDHSRDFEMSPDSSSSPNHGRKSVPISNRDDADGISKAPIVEIKSDVIDNSTRSDMTSQSEPRVWRNRRATKGPMPMHAGKPPPKPSPELEVESGVASPSATHERLSGNREKRRPSHDRAIVISLGSLGSNRWSTRGERRLIRNTDAAELESNDALDHSKRSVDPGMQMSWRQEPIVRRHVGSVKSMRSGKREIVPKISVADGPKLESSKDDSLDRRKRSAETQTTWRREPSVPKNLGSVTVPVPMRSGGRLSRPSGVDDFKFLYELESNNDDGFERSIEMEIRWQREPSVRRNVGSVKPMRPGKIIMVPKIRAADGTKLESSKENGLDRSKDSVETEITWRREPSVRKNLGLANTPVPMRSGKRLSGPSGVDDFKFLSELESGREGDLERSKRSAEMEISWRREPSVRRNLGAGKAPISKYDGKKSSNTSGSEGEKPANIADGLEDKNDSLDPSAEMQITWRREPSIRKNLGLANTPVLVPMHFLNMSELESGMSSGISSPDTGMTWRREPSARKNLRVAKTPLLVPMHFLKTSQLESRNGDGTDRIKDSLETGITWRREPSVRKNLGLATTSVSMRSGKRPSTRPSGADDFKSLSELEGSKNDGIDPSKRSAEVEITWRREPSVRKNLGLANPPVLVPMRFLTMSQLESRKGDDTDRIKGSVETGITWRREPSVRKNLGLATTPVPMRSGKRPSTRPSGADDFKFLSELEGSKNDGVDSSKRSAEVEITWRREPSVRKNLRLATTPVPMHDGKRLQVPSGVGDLKFLSELDSSENTEMQITWRRELSARRNLGPVKAPKSMRSGKRSHKASGNRPQQNRNKNGGVESAGKSLRERCMIQRANSSEGHALVLSGAIGTDSDHVNKDGIGEIAKLLERSNRLEKKNGSRKVENGHSRVRSRRRARSPAPETKQHAAATHWQRNPPSIVY</sequence>
<accession>A0AAD2G5C5</accession>
<feature type="compositionally biased region" description="Polar residues" evidence="1">
    <location>
        <begin position="270"/>
        <end position="283"/>
    </location>
</feature>
<feature type="region of interest" description="Disordered" evidence="1">
    <location>
        <begin position="1013"/>
        <end position="1054"/>
    </location>
</feature>
<feature type="compositionally biased region" description="Basic and acidic residues" evidence="1">
    <location>
        <begin position="811"/>
        <end position="838"/>
    </location>
</feature>
<feature type="compositionally biased region" description="Basic and acidic residues" evidence="1">
    <location>
        <begin position="1102"/>
        <end position="1117"/>
    </location>
</feature>
<name>A0AAD2G5C5_9STRA</name>
<feature type="compositionally biased region" description="Basic and acidic residues" evidence="1">
    <location>
        <begin position="221"/>
        <end position="230"/>
    </location>
</feature>
<feature type="compositionally biased region" description="Basic and acidic residues" evidence="1">
    <location>
        <begin position="426"/>
        <end position="437"/>
    </location>
</feature>
<feature type="region of interest" description="Disordered" evidence="1">
    <location>
        <begin position="1"/>
        <end position="340"/>
    </location>
</feature>
<feature type="compositionally biased region" description="Basic and acidic residues" evidence="1">
    <location>
        <begin position="178"/>
        <end position="200"/>
    </location>
</feature>
<gene>
    <name evidence="2" type="ORF">CYCCA115_LOCUS18502</name>
</gene>
<feature type="region of interest" description="Disordered" evidence="1">
    <location>
        <begin position="631"/>
        <end position="674"/>
    </location>
</feature>
<evidence type="ECO:0000313" key="3">
    <source>
        <dbReference type="Proteomes" id="UP001295423"/>
    </source>
</evidence>
<evidence type="ECO:0000313" key="2">
    <source>
        <dbReference type="EMBL" id="CAJ1960087.1"/>
    </source>
</evidence>
<reference evidence="2" key="1">
    <citation type="submission" date="2023-08" db="EMBL/GenBank/DDBJ databases">
        <authorList>
            <person name="Audoor S."/>
            <person name="Bilcke G."/>
        </authorList>
    </citation>
    <scope>NUCLEOTIDE SEQUENCE</scope>
</reference>
<dbReference type="AlphaFoldDB" id="A0AAD2G5C5"/>
<feature type="region of interest" description="Disordered" evidence="1">
    <location>
        <begin position="899"/>
        <end position="926"/>
    </location>
</feature>
<evidence type="ECO:0000256" key="1">
    <source>
        <dbReference type="SAM" id="MobiDB-lite"/>
    </source>
</evidence>
<dbReference type="Proteomes" id="UP001295423">
    <property type="component" value="Unassembled WGS sequence"/>
</dbReference>
<feature type="region of interest" description="Disordered" evidence="1">
    <location>
        <begin position="422"/>
        <end position="475"/>
    </location>
</feature>
<proteinExistence type="predicted"/>
<feature type="compositionally biased region" description="Basic residues" evidence="1">
    <location>
        <begin position="1026"/>
        <end position="1035"/>
    </location>
</feature>
<comment type="caution">
    <text evidence="2">The sequence shown here is derived from an EMBL/GenBank/DDBJ whole genome shotgun (WGS) entry which is preliminary data.</text>
</comment>
<protein>
    <submittedName>
        <fullName evidence="2">Uncharacterized protein</fullName>
    </submittedName>
</protein>
<feature type="region of interest" description="Disordered" evidence="1">
    <location>
        <begin position="795"/>
        <end position="838"/>
    </location>
</feature>
<feature type="compositionally biased region" description="Polar residues" evidence="1">
    <location>
        <begin position="1142"/>
        <end position="1151"/>
    </location>
</feature>
<feature type="region of interest" description="Disordered" evidence="1">
    <location>
        <begin position="1102"/>
        <end position="1151"/>
    </location>
</feature>
<organism evidence="2 3">
    <name type="scientific">Cylindrotheca closterium</name>
    <dbReference type="NCBI Taxonomy" id="2856"/>
    <lineage>
        <taxon>Eukaryota</taxon>
        <taxon>Sar</taxon>
        <taxon>Stramenopiles</taxon>
        <taxon>Ochrophyta</taxon>
        <taxon>Bacillariophyta</taxon>
        <taxon>Bacillariophyceae</taxon>
        <taxon>Bacillariophycidae</taxon>
        <taxon>Bacillariales</taxon>
        <taxon>Bacillariaceae</taxon>
        <taxon>Cylindrotheca</taxon>
    </lineage>
</organism>
<feature type="compositionally biased region" description="Basic residues" evidence="1">
    <location>
        <begin position="1118"/>
        <end position="1127"/>
    </location>
</feature>
<keyword evidence="3" id="KW-1185">Reference proteome</keyword>
<dbReference type="EMBL" id="CAKOGP040002047">
    <property type="protein sequence ID" value="CAJ1960087.1"/>
    <property type="molecule type" value="Genomic_DNA"/>
</dbReference>